<gene>
    <name evidence="1" type="ORF">H0A36_29015</name>
</gene>
<proteinExistence type="predicted"/>
<name>A0A853I842_9GAMM</name>
<dbReference type="EMBL" id="JACCKB010000246">
    <property type="protein sequence ID" value="NYZ70060.1"/>
    <property type="molecule type" value="Genomic_DNA"/>
</dbReference>
<accession>A0A853I842</accession>
<reference evidence="1 2" key="1">
    <citation type="submission" date="2020-07" db="EMBL/GenBank/DDBJ databases">
        <title>Endozoicomonas sp. nov., isolated from sediment.</title>
        <authorList>
            <person name="Gu T."/>
        </authorList>
    </citation>
    <scope>NUCLEOTIDE SEQUENCE [LARGE SCALE GENOMIC DNA]</scope>
    <source>
        <strain evidence="1 2">SM1973</strain>
    </source>
</reference>
<comment type="caution">
    <text evidence="1">The sequence shown here is derived from an EMBL/GenBank/DDBJ whole genome shotgun (WGS) entry which is preliminary data.</text>
</comment>
<protein>
    <submittedName>
        <fullName evidence="1">Uncharacterized protein</fullName>
    </submittedName>
</protein>
<keyword evidence="2" id="KW-1185">Reference proteome</keyword>
<sequence>MIEINKQLIKQVFPRSMFKQLARPTVSQTAINVKPGQWVWEDGQGNTYSLDGIVEWHANDSPFNYEYRDDVMYQVYLRLSQLHG</sequence>
<dbReference type="Proteomes" id="UP000569732">
    <property type="component" value="Unassembled WGS sequence"/>
</dbReference>
<organism evidence="1 2">
    <name type="scientific">Spartinivicinus marinus</name>
    <dbReference type="NCBI Taxonomy" id="2994442"/>
    <lineage>
        <taxon>Bacteria</taxon>
        <taxon>Pseudomonadati</taxon>
        <taxon>Pseudomonadota</taxon>
        <taxon>Gammaproteobacteria</taxon>
        <taxon>Oceanospirillales</taxon>
        <taxon>Zooshikellaceae</taxon>
        <taxon>Spartinivicinus</taxon>
    </lineage>
</organism>
<evidence type="ECO:0000313" key="1">
    <source>
        <dbReference type="EMBL" id="NYZ70060.1"/>
    </source>
</evidence>
<dbReference type="AlphaFoldDB" id="A0A853I842"/>
<dbReference type="RefSeq" id="WP_180572002.1">
    <property type="nucleotide sequence ID" value="NZ_JACCKB010000246.1"/>
</dbReference>
<evidence type="ECO:0000313" key="2">
    <source>
        <dbReference type="Proteomes" id="UP000569732"/>
    </source>
</evidence>
<feature type="non-terminal residue" evidence="1">
    <location>
        <position position="84"/>
    </location>
</feature>